<dbReference type="PROSITE" id="PS51257">
    <property type="entry name" value="PROKAR_LIPOPROTEIN"/>
    <property type="match status" value="1"/>
</dbReference>
<accession>A0ABY8PL39</accession>
<evidence type="ECO:0000313" key="3">
    <source>
        <dbReference type="Proteomes" id="UP001227386"/>
    </source>
</evidence>
<name>A0ABY8PL39_9PSED</name>
<evidence type="ECO:0008006" key="4">
    <source>
        <dbReference type="Google" id="ProtNLM"/>
    </source>
</evidence>
<organism evidence="2 3">
    <name type="scientific">Pseudomonas viciae</name>
    <dbReference type="NCBI Taxonomy" id="2505979"/>
    <lineage>
        <taxon>Bacteria</taxon>
        <taxon>Pseudomonadati</taxon>
        <taxon>Pseudomonadota</taxon>
        <taxon>Gammaproteobacteria</taxon>
        <taxon>Pseudomonadales</taxon>
        <taxon>Pseudomonadaceae</taxon>
        <taxon>Pseudomonas</taxon>
    </lineage>
</organism>
<dbReference type="Proteomes" id="UP001227386">
    <property type="component" value="Chromosome"/>
</dbReference>
<evidence type="ECO:0000256" key="1">
    <source>
        <dbReference type="SAM" id="MobiDB-lite"/>
    </source>
</evidence>
<dbReference type="EMBL" id="CP123771">
    <property type="protein sequence ID" value="WGO95944.1"/>
    <property type="molecule type" value="Genomic_DNA"/>
</dbReference>
<dbReference type="RefSeq" id="WP_178084250.1">
    <property type="nucleotide sequence ID" value="NZ_CP035088.1"/>
</dbReference>
<sequence>MFRRLTLLLPLLSILTLSGCLFFPHDRGHGDHDRRGGPGPGPGFEQHR</sequence>
<evidence type="ECO:0000313" key="2">
    <source>
        <dbReference type="EMBL" id="WGO95944.1"/>
    </source>
</evidence>
<keyword evidence="3" id="KW-1185">Reference proteome</keyword>
<feature type="region of interest" description="Disordered" evidence="1">
    <location>
        <begin position="28"/>
        <end position="48"/>
    </location>
</feature>
<proteinExistence type="predicted"/>
<protein>
    <recommendedName>
        <fullName evidence="4">Lipoprotein</fullName>
    </recommendedName>
</protein>
<reference evidence="2 3" key="1">
    <citation type="journal article" date="2012" name="Appl. Soil Ecol.">
        <title>Isolation and characterization of new plant growth-promoting bacterial endophytes.</title>
        <authorList>
            <person name="Rashid S."/>
            <person name="Charles T.C."/>
            <person name="Glick B.R."/>
        </authorList>
    </citation>
    <scope>NUCLEOTIDE SEQUENCE [LARGE SCALE GENOMIC DNA]</scope>
    <source>
        <strain evidence="2 3">YsS1</strain>
    </source>
</reference>
<gene>
    <name evidence="2" type="ORF">QCD61_12875</name>
</gene>